<dbReference type="Proteomes" id="UP000019184">
    <property type="component" value="Unassembled WGS sequence"/>
</dbReference>
<comment type="caution">
    <text evidence="1">The sequence shown here is derived from an EMBL/GenBank/DDBJ whole genome shotgun (WGS) entry which is preliminary data.</text>
</comment>
<accession>A0A7U7GDA2</accession>
<dbReference type="AlphaFoldDB" id="A0A7U7GDA2"/>
<proteinExistence type="predicted"/>
<dbReference type="RefSeq" id="WP_034433623.1">
    <property type="nucleotide sequence ID" value="NZ_CBTK010000198.1"/>
</dbReference>
<evidence type="ECO:0000313" key="2">
    <source>
        <dbReference type="Proteomes" id="UP000019184"/>
    </source>
</evidence>
<sequence length="205" mass="22972">MNTHNMVTHSRITCKALLPYWKEFCDFKRTNEAFVDSDKLSKLNRFRARHRLATKLTGIHAEGISEQTLRGYTAGLKLMLAYSAAEILGSALDNPVTQWEIIEPHLALLLRRILNQAGTSKEILFSKGQLKNRLEDFLKGTTDDVRIAATALRVMVAHGTFTPSGTDSLTAKGAQTVSQLADLMLKTAEKHFADYVIIEISKRIR</sequence>
<protein>
    <submittedName>
        <fullName evidence="1">Uncharacterized protein</fullName>
    </submittedName>
</protein>
<keyword evidence="2" id="KW-1185">Reference proteome</keyword>
<name>A0A7U7GDA2_9GAMM</name>
<gene>
    <name evidence="1" type="ORF">BN874_2770007</name>
</gene>
<dbReference type="EMBL" id="CBTK010000198">
    <property type="protein sequence ID" value="CDH45674.1"/>
    <property type="molecule type" value="Genomic_DNA"/>
</dbReference>
<evidence type="ECO:0000313" key="1">
    <source>
        <dbReference type="EMBL" id="CDH45674.1"/>
    </source>
</evidence>
<reference evidence="1 2" key="1">
    <citation type="journal article" date="2014" name="ISME J.">
        <title>Candidatus Competibacter-lineage genomes retrieved from metagenomes reveal functional metabolic diversity.</title>
        <authorList>
            <person name="McIlroy S.J."/>
            <person name="Albertsen M."/>
            <person name="Andresen E.K."/>
            <person name="Saunders A.M."/>
            <person name="Kristiansen R."/>
            <person name="Stokholm-Bjerregaard M."/>
            <person name="Nielsen K.L."/>
            <person name="Nielsen P.H."/>
        </authorList>
    </citation>
    <scope>NUCLEOTIDE SEQUENCE [LARGE SCALE GENOMIC DNA]</scope>
    <source>
        <strain evidence="1 2">Run_B_J11</strain>
    </source>
</reference>
<organism evidence="1 2">
    <name type="scientific">Candidatus Contendobacter odensis Run_B_J11</name>
    <dbReference type="NCBI Taxonomy" id="1400861"/>
    <lineage>
        <taxon>Bacteria</taxon>
        <taxon>Pseudomonadati</taxon>
        <taxon>Pseudomonadota</taxon>
        <taxon>Gammaproteobacteria</taxon>
        <taxon>Candidatus Competibacteraceae</taxon>
        <taxon>Candidatus Contendibacter</taxon>
    </lineage>
</organism>